<dbReference type="RefSeq" id="WP_142533625.1">
    <property type="nucleotide sequence ID" value="NZ_FXTB01000005.1"/>
</dbReference>
<organism evidence="2 3">
    <name type="scientific">Saccharicrinis carchari</name>
    <dbReference type="NCBI Taxonomy" id="1168039"/>
    <lineage>
        <taxon>Bacteria</taxon>
        <taxon>Pseudomonadati</taxon>
        <taxon>Bacteroidota</taxon>
        <taxon>Bacteroidia</taxon>
        <taxon>Marinilabiliales</taxon>
        <taxon>Marinilabiliaceae</taxon>
        <taxon>Saccharicrinis</taxon>
    </lineage>
</organism>
<name>A0A521DH64_SACCC</name>
<dbReference type="Proteomes" id="UP000319040">
    <property type="component" value="Unassembled WGS sequence"/>
</dbReference>
<dbReference type="EMBL" id="FXTB01000005">
    <property type="protein sequence ID" value="SMO70976.1"/>
    <property type="molecule type" value="Genomic_DNA"/>
</dbReference>
<gene>
    <name evidence="2" type="ORF">SAMN06265379_105176</name>
</gene>
<evidence type="ECO:0000313" key="3">
    <source>
        <dbReference type="Proteomes" id="UP000319040"/>
    </source>
</evidence>
<feature type="compositionally biased region" description="Low complexity" evidence="1">
    <location>
        <begin position="64"/>
        <end position="89"/>
    </location>
</feature>
<protein>
    <submittedName>
        <fullName evidence="2">Uncharacterized protein</fullName>
    </submittedName>
</protein>
<feature type="compositionally biased region" description="Gly residues" evidence="1">
    <location>
        <begin position="53"/>
        <end position="63"/>
    </location>
</feature>
<dbReference type="AlphaFoldDB" id="A0A521DH64"/>
<proteinExistence type="predicted"/>
<reference evidence="2 3" key="1">
    <citation type="submission" date="2017-05" db="EMBL/GenBank/DDBJ databases">
        <authorList>
            <person name="Varghese N."/>
            <person name="Submissions S."/>
        </authorList>
    </citation>
    <scope>NUCLEOTIDE SEQUENCE [LARGE SCALE GENOMIC DNA]</scope>
    <source>
        <strain evidence="2 3">DSM 27040</strain>
    </source>
</reference>
<sequence length="123" mass="12884">MEKRKLKKLRINRIKDEFPMIGENEQMTLIGGAAPPAWLYRLIVGAAVAYGSGSGQDDGGGNNSGNSGINNNTTTTVGFNNTTIINNGSQPAPDSTHIQRADSIGANGTTYGPTGITHFYGGN</sequence>
<evidence type="ECO:0000256" key="1">
    <source>
        <dbReference type="SAM" id="MobiDB-lite"/>
    </source>
</evidence>
<accession>A0A521DH64</accession>
<evidence type="ECO:0000313" key="2">
    <source>
        <dbReference type="EMBL" id="SMO70976.1"/>
    </source>
</evidence>
<feature type="region of interest" description="Disordered" evidence="1">
    <location>
        <begin position="53"/>
        <end position="109"/>
    </location>
</feature>
<keyword evidence="3" id="KW-1185">Reference proteome</keyword>